<dbReference type="Proteomes" id="UP000887565">
    <property type="component" value="Unplaced"/>
</dbReference>
<name>A0A915L7B1_ROMCU</name>
<keyword evidence="1" id="KW-1185">Reference proteome</keyword>
<dbReference type="WBParaSite" id="nRc.2.0.1.t46924-RA">
    <property type="protein sequence ID" value="nRc.2.0.1.t46924-RA"/>
    <property type="gene ID" value="nRc.2.0.1.g46924"/>
</dbReference>
<organism evidence="1 2">
    <name type="scientific">Romanomermis culicivorax</name>
    <name type="common">Nematode worm</name>
    <dbReference type="NCBI Taxonomy" id="13658"/>
    <lineage>
        <taxon>Eukaryota</taxon>
        <taxon>Metazoa</taxon>
        <taxon>Ecdysozoa</taxon>
        <taxon>Nematoda</taxon>
        <taxon>Enoplea</taxon>
        <taxon>Dorylaimia</taxon>
        <taxon>Mermithida</taxon>
        <taxon>Mermithoidea</taxon>
        <taxon>Mermithidae</taxon>
        <taxon>Romanomermis</taxon>
    </lineage>
</organism>
<reference evidence="2" key="1">
    <citation type="submission" date="2022-11" db="UniProtKB">
        <authorList>
            <consortium name="WormBaseParasite"/>
        </authorList>
    </citation>
    <scope>IDENTIFICATION</scope>
</reference>
<dbReference type="AlphaFoldDB" id="A0A915L7B1"/>
<proteinExistence type="predicted"/>
<evidence type="ECO:0000313" key="2">
    <source>
        <dbReference type="WBParaSite" id="nRc.2.0.1.t46924-RA"/>
    </source>
</evidence>
<protein>
    <submittedName>
        <fullName evidence="2">Uncharacterized protein</fullName>
    </submittedName>
</protein>
<accession>A0A915L7B1</accession>
<sequence length="67" mass="7496">MNFGHGVVDHFTDYWPFLAVKGEIIGDLRIFKLDWANHAPSFKIDLYSPISSGSSACLSRKSMYAEG</sequence>
<evidence type="ECO:0000313" key="1">
    <source>
        <dbReference type="Proteomes" id="UP000887565"/>
    </source>
</evidence>